<keyword evidence="2" id="KW-1185">Reference proteome</keyword>
<protein>
    <submittedName>
        <fullName evidence="1">Uncharacterized protein</fullName>
    </submittedName>
</protein>
<dbReference type="EMBL" id="JAVIIV010000006">
    <property type="protein sequence ID" value="MDX8485816.1"/>
    <property type="molecule type" value="Genomic_DNA"/>
</dbReference>
<comment type="caution">
    <text evidence="1">The sequence shown here is derived from an EMBL/GenBank/DDBJ whole genome shotgun (WGS) entry which is preliminary data.</text>
</comment>
<reference evidence="1 2" key="1">
    <citation type="submission" date="2023-08" db="EMBL/GenBank/DDBJ databases">
        <title>Implementing the SeqCode for naming new Mesorhizobium species isolated from Vachellia karroo root nodules.</title>
        <authorList>
            <person name="Van Lill M."/>
        </authorList>
    </citation>
    <scope>NUCLEOTIDE SEQUENCE [LARGE SCALE GENOMIC DNA]</scope>
    <source>
        <strain evidence="1 2">VK2B</strain>
    </source>
</reference>
<gene>
    <name evidence="1" type="ORF">RFM52_11460</name>
</gene>
<dbReference type="RefSeq" id="WP_320297559.1">
    <property type="nucleotide sequence ID" value="NZ_JAVIIU010000011.1"/>
</dbReference>
<name>A0ABU4YFU5_9HYPH</name>
<organism evidence="1 2">
    <name type="scientific">Mesorhizobium humile</name>
    <dbReference type="NCBI Taxonomy" id="3072313"/>
    <lineage>
        <taxon>Bacteria</taxon>
        <taxon>Pseudomonadati</taxon>
        <taxon>Pseudomonadota</taxon>
        <taxon>Alphaproteobacteria</taxon>
        <taxon>Hyphomicrobiales</taxon>
        <taxon>Phyllobacteriaceae</taxon>
        <taxon>Mesorhizobium</taxon>
    </lineage>
</organism>
<sequence>MVILERQPVQRREPELVPVPESKWRRVVSQFGRDLRDLARLQDAFAPNQASAASTKETQHLAVVFDSAANLILEQSQQAQYDLIFRMVPTANIDLDIPVGFQADVGDSVASA</sequence>
<evidence type="ECO:0000313" key="2">
    <source>
        <dbReference type="Proteomes" id="UP001280156"/>
    </source>
</evidence>
<proteinExistence type="predicted"/>
<evidence type="ECO:0000313" key="1">
    <source>
        <dbReference type="EMBL" id="MDX8485816.1"/>
    </source>
</evidence>
<accession>A0ABU4YFU5</accession>
<dbReference type="Proteomes" id="UP001280156">
    <property type="component" value="Unassembled WGS sequence"/>
</dbReference>